<comment type="caution">
    <text evidence="8">The sequence shown here is derived from an EMBL/GenBank/DDBJ whole genome shotgun (WGS) entry which is preliminary data.</text>
</comment>
<evidence type="ECO:0000256" key="6">
    <source>
        <dbReference type="SAM" id="Phobius"/>
    </source>
</evidence>
<evidence type="ECO:0000256" key="5">
    <source>
        <dbReference type="ARBA" id="ARBA00023136"/>
    </source>
</evidence>
<dbReference type="Pfam" id="PF02743">
    <property type="entry name" value="dCache_1"/>
    <property type="match status" value="1"/>
</dbReference>
<evidence type="ECO:0000259" key="7">
    <source>
        <dbReference type="PROSITE" id="PS50887"/>
    </source>
</evidence>
<dbReference type="EMBL" id="JACRTP010000003">
    <property type="protein sequence ID" value="MBC8628598.1"/>
    <property type="molecule type" value="Genomic_DNA"/>
</dbReference>
<dbReference type="RefSeq" id="WP_187558605.1">
    <property type="nucleotide sequence ID" value="NZ_JACRTP010000003.1"/>
</dbReference>
<feature type="transmembrane region" description="Helical" evidence="6">
    <location>
        <begin position="282"/>
        <end position="306"/>
    </location>
</feature>
<dbReference type="PROSITE" id="PS50887">
    <property type="entry name" value="GGDEF"/>
    <property type="match status" value="1"/>
</dbReference>
<reference evidence="8 9" key="1">
    <citation type="submission" date="2020-08" db="EMBL/GenBank/DDBJ databases">
        <title>Genome public.</title>
        <authorList>
            <person name="Liu C."/>
            <person name="Sun Q."/>
        </authorList>
    </citation>
    <scope>NUCLEOTIDE SEQUENCE [LARGE SCALE GENOMIC DNA]</scope>
    <source>
        <strain evidence="8 9">3_YM_SP_D4_24.mj</strain>
    </source>
</reference>
<dbReference type="InterPro" id="IPR033479">
    <property type="entry name" value="dCache_1"/>
</dbReference>
<dbReference type="SUPFAM" id="SSF55073">
    <property type="entry name" value="Nucleotide cyclase"/>
    <property type="match status" value="1"/>
</dbReference>
<evidence type="ECO:0000313" key="8">
    <source>
        <dbReference type="EMBL" id="MBC8628598.1"/>
    </source>
</evidence>
<proteinExistence type="predicted"/>
<name>A0ABR7PB02_9FIRM</name>
<keyword evidence="4 6" id="KW-1133">Transmembrane helix</keyword>
<dbReference type="PANTHER" id="PTHR45138:SF9">
    <property type="entry name" value="DIGUANYLATE CYCLASE DGCM-RELATED"/>
    <property type="match status" value="1"/>
</dbReference>
<protein>
    <submittedName>
        <fullName evidence="8">GGDEF domain-containing protein</fullName>
    </submittedName>
</protein>
<dbReference type="InterPro" id="IPR043128">
    <property type="entry name" value="Rev_trsase/Diguanyl_cyclase"/>
</dbReference>
<dbReference type="SMART" id="SM00267">
    <property type="entry name" value="GGDEF"/>
    <property type="match status" value="1"/>
</dbReference>
<keyword evidence="5 6" id="KW-0472">Membrane</keyword>
<gene>
    <name evidence="8" type="ORF">H8712_08210</name>
</gene>
<dbReference type="InterPro" id="IPR050469">
    <property type="entry name" value="Diguanylate_Cyclase"/>
</dbReference>
<dbReference type="Pfam" id="PF00990">
    <property type="entry name" value="GGDEF"/>
    <property type="match status" value="1"/>
</dbReference>
<comment type="subcellular location">
    <subcellularLocation>
        <location evidence="1">Cell membrane</location>
        <topology evidence="1">Multi-pass membrane protein</topology>
    </subcellularLocation>
</comment>
<evidence type="ECO:0000256" key="2">
    <source>
        <dbReference type="ARBA" id="ARBA00022475"/>
    </source>
</evidence>
<dbReference type="Gene3D" id="3.30.450.20">
    <property type="entry name" value="PAS domain"/>
    <property type="match status" value="1"/>
</dbReference>
<dbReference type="CDD" id="cd18773">
    <property type="entry name" value="PDC1_HK_sensor"/>
    <property type="match status" value="1"/>
</dbReference>
<dbReference type="NCBIfam" id="TIGR00254">
    <property type="entry name" value="GGDEF"/>
    <property type="match status" value="1"/>
</dbReference>
<evidence type="ECO:0000256" key="4">
    <source>
        <dbReference type="ARBA" id="ARBA00022989"/>
    </source>
</evidence>
<keyword evidence="9" id="KW-1185">Reference proteome</keyword>
<dbReference type="InterPro" id="IPR029787">
    <property type="entry name" value="Nucleotide_cyclase"/>
</dbReference>
<dbReference type="InterPro" id="IPR000160">
    <property type="entry name" value="GGDEF_dom"/>
</dbReference>
<keyword evidence="3 6" id="KW-0812">Transmembrane</keyword>
<keyword evidence="2" id="KW-1003">Cell membrane</keyword>
<evidence type="ECO:0000256" key="1">
    <source>
        <dbReference type="ARBA" id="ARBA00004651"/>
    </source>
</evidence>
<organism evidence="8 9">
    <name type="scientific">Blautia stercoris</name>
    <dbReference type="NCBI Taxonomy" id="871664"/>
    <lineage>
        <taxon>Bacteria</taxon>
        <taxon>Bacillati</taxon>
        <taxon>Bacillota</taxon>
        <taxon>Clostridia</taxon>
        <taxon>Lachnospirales</taxon>
        <taxon>Lachnospiraceae</taxon>
        <taxon>Blautia</taxon>
    </lineage>
</organism>
<accession>A0ABR7PB02</accession>
<dbReference type="CDD" id="cd01949">
    <property type="entry name" value="GGDEF"/>
    <property type="match status" value="1"/>
</dbReference>
<feature type="domain" description="GGDEF" evidence="7">
    <location>
        <begin position="346"/>
        <end position="476"/>
    </location>
</feature>
<dbReference type="PANTHER" id="PTHR45138">
    <property type="entry name" value="REGULATORY COMPONENTS OF SENSORY TRANSDUCTION SYSTEM"/>
    <property type="match status" value="1"/>
</dbReference>
<evidence type="ECO:0000313" key="9">
    <source>
        <dbReference type="Proteomes" id="UP000661649"/>
    </source>
</evidence>
<dbReference type="Proteomes" id="UP000661649">
    <property type="component" value="Unassembled WGS sequence"/>
</dbReference>
<sequence>MKKNRFFLLMLMVIVLCFVSSTVISTVSLYQVLQKHALKNGEIIAAGIYNDINSRLLEPVIVANTLASDHFLIELLENEEKMDAEEISREMDEYTTSYMKNFSYRTVFVASEKTKAYYTYDGFYKIMDVENDEDDVWYQKFVDSGKKYTVMLGGDEEYPDLWLIYIDVRIEDKEGNLLGVCGVSMELEEIQKQIAKYEKQYGIDILFTDAQGNIQVGSGDAKKYASFLQKLPEKIIKEDDHDDYAYEKEPESKNYTITKYMEKFDWYMVIHNLDTYAYINNYVLISANVVVFLLCLLLLGISLHVIAKRDRGLFNSAYTDELTGLYNRRAYEEGLDRIRKDVPSEKRIVVAIFDVNGLKEVNDKLGHASGDEMLRGAASTIRSVYGSYGKCYRTGGDEFVVILEEPVEKLSVLNESFEKAAEKWHGKQVAELNISYGAALSEEVCSIDEQIILADQRMYFAKKAYYQRIGKDRRNY</sequence>
<evidence type="ECO:0000256" key="3">
    <source>
        <dbReference type="ARBA" id="ARBA00022692"/>
    </source>
</evidence>
<dbReference type="Gene3D" id="3.30.70.270">
    <property type="match status" value="1"/>
</dbReference>